<keyword evidence="2" id="KW-1133">Transmembrane helix</keyword>
<keyword evidence="2" id="KW-0472">Membrane</keyword>
<accession>A2F0M1</accession>
<dbReference type="KEGG" id="tva:4759362"/>
<evidence type="ECO:0000313" key="3">
    <source>
        <dbReference type="EMBL" id="EAY01536.1"/>
    </source>
</evidence>
<evidence type="ECO:0000256" key="2">
    <source>
        <dbReference type="SAM" id="Phobius"/>
    </source>
</evidence>
<dbReference type="VEuPathDB" id="TrichDB:TVAGG3_0928890"/>
<proteinExistence type="predicted"/>
<organism evidence="3 4">
    <name type="scientific">Trichomonas vaginalis (strain ATCC PRA-98 / G3)</name>
    <dbReference type="NCBI Taxonomy" id="412133"/>
    <lineage>
        <taxon>Eukaryota</taxon>
        <taxon>Metamonada</taxon>
        <taxon>Parabasalia</taxon>
        <taxon>Trichomonadida</taxon>
        <taxon>Trichomonadidae</taxon>
        <taxon>Trichomonas</taxon>
    </lineage>
</organism>
<feature type="transmembrane region" description="Helical" evidence="2">
    <location>
        <begin position="492"/>
        <end position="518"/>
    </location>
</feature>
<dbReference type="AlphaFoldDB" id="A2F0M1"/>
<feature type="compositionally biased region" description="Acidic residues" evidence="1">
    <location>
        <begin position="233"/>
        <end position="266"/>
    </location>
</feature>
<dbReference type="SMR" id="A2F0M1"/>
<reference evidence="3" key="2">
    <citation type="journal article" date="2007" name="Science">
        <title>Draft genome sequence of the sexually transmitted pathogen Trichomonas vaginalis.</title>
        <authorList>
            <person name="Carlton J.M."/>
            <person name="Hirt R.P."/>
            <person name="Silva J.C."/>
            <person name="Delcher A.L."/>
            <person name="Schatz M."/>
            <person name="Zhao Q."/>
            <person name="Wortman J.R."/>
            <person name="Bidwell S.L."/>
            <person name="Alsmark U.C.M."/>
            <person name="Besteiro S."/>
            <person name="Sicheritz-Ponten T."/>
            <person name="Noel C.J."/>
            <person name="Dacks J.B."/>
            <person name="Foster P.G."/>
            <person name="Simillion C."/>
            <person name="Van de Peer Y."/>
            <person name="Miranda-Saavedra D."/>
            <person name="Barton G.J."/>
            <person name="Westrop G.D."/>
            <person name="Mueller S."/>
            <person name="Dessi D."/>
            <person name="Fiori P.L."/>
            <person name="Ren Q."/>
            <person name="Paulsen I."/>
            <person name="Zhang H."/>
            <person name="Bastida-Corcuera F.D."/>
            <person name="Simoes-Barbosa A."/>
            <person name="Brown M.T."/>
            <person name="Hayes R.D."/>
            <person name="Mukherjee M."/>
            <person name="Okumura C.Y."/>
            <person name="Schneider R."/>
            <person name="Smith A.J."/>
            <person name="Vanacova S."/>
            <person name="Villalvazo M."/>
            <person name="Haas B.J."/>
            <person name="Pertea M."/>
            <person name="Feldblyum T.V."/>
            <person name="Utterback T.R."/>
            <person name="Shu C.L."/>
            <person name="Osoegawa K."/>
            <person name="de Jong P.J."/>
            <person name="Hrdy I."/>
            <person name="Horvathova L."/>
            <person name="Zubacova Z."/>
            <person name="Dolezal P."/>
            <person name="Malik S.B."/>
            <person name="Logsdon J.M. Jr."/>
            <person name="Henze K."/>
            <person name="Gupta A."/>
            <person name="Wang C.C."/>
            <person name="Dunne R.L."/>
            <person name="Upcroft J.A."/>
            <person name="Upcroft P."/>
            <person name="White O."/>
            <person name="Salzberg S.L."/>
            <person name="Tang P."/>
            <person name="Chiu C.-H."/>
            <person name="Lee Y.-S."/>
            <person name="Embley T.M."/>
            <person name="Coombs G.H."/>
            <person name="Mottram J.C."/>
            <person name="Tachezy J."/>
            <person name="Fraser-Liggett C.M."/>
            <person name="Johnson P.J."/>
        </authorList>
    </citation>
    <scope>NUCLEOTIDE SEQUENCE [LARGE SCALE GENOMIC DNA]</scope>
    <source>
        <strain evidence="3">G3</strain>
    </source>
</reference>
<reference evidence="3" key="1">
    <citation type="submission" date="2006-10" db="EMBL/GenBank/DDBJ databases">
        <authorList>
            <person name="Amadeo P."/>
            <person name="Zhao Q."/>
            <person name="Wortman J."/>
            <person name="Fraser-Liggett C."/>
            <person name="Carlton J."/>
        </authorList>
    </citation>
    <scope>NUCLEOTIDE SEQUENCE</scope>
    <source>
        <strain evidence="3">G3</strain>
    </source>
</reference>
<dbReference type="RefSeq" id="XP_001330307.1">
    <property type="nucleotide sequence ID" value="XM_001330272.1"/>
</dbReference>
<keyword evidence="4" id="KW-1185">Reference proteome</keyword>
<gene>
    <name evidence="3" type="ORF">TVAG_217740</name>
</gene>
<evidence type="ECO:0000256" key="1">
    <source>
        <dbReference type="SAM" id="MobiDB-lite"/>
    </source>
</evidence>
<dbReference type="EMBL" id="DS113564">
    <property type="protein sequence ID" value="EAY01536.1"/>
    <property type="molecule type" value="Genomic_DNA"/>
</dbReference>
<dbReference type="InParanoid" id="A2F0M1"/>
<keyword evidence="2" id="KW-0812">Transmembrane</keyword>
<name>A2F0M1_TRIV3</name>
<feature type="region of interest" description="Disordered" evidence="1">
    <location>
        <begin position="233"/>
        <end position="277"/>
    </location>
</feature>
<protein>
    <submittedName>
        <fullName evidence="3">Uncharacterized protein</fullName>
    </submittedName>
</protein>
<dbReference type="Proteomes" id="UP000001542">
    <property type="component" value="Unassembled WGS sequence"/>
</dbReference>
<dbReference type="VEuPathDB" id="TrichDB:TVAG_217740"/>
<sequence length="542" mass="60540">MFFFLSSLIRAKQIGLSLGDSYVALSRDEYTTISVPQPQNSEIQYDVYLVLHNPENFEIKSDKHPAQIYKNVQSLDIKADYHAYPDLYYTVFYVIKDYCKSVDVALNVKDQIVIGSDGNVPIKAGETRCLLSATAVQVTYTFMSSNLNDDSVFSVSTPEMTINSNNTVDPSFVGGSMILSLKLGENSTNGKAGITKVVDNKKYPSDYKFSKGFYHHSSDVSAISESKVAVEIDDDTDDDDDSPSPEDEYDYHETSDDEYDDDEWETESCSSTSYNDDSLSIAKKPNCYAFAKNTMVLLHPKMEDISSIKAVTDMGQKSHHSVLGKSHKFAINFDKEGKLKLKSPNVSSIKMTAFNYGNLADKCKQFYYQSGPNVYYASTAEAKTNNLTITSNMQSCIFFSIVNEYQVKSSVESKGDITTHIYNTAGEEISVANVSHLNSFVVSFETKEPKEASLLVKMELPLGEKYKYFQSSSKHYDITDSSDSANGKKRNWNLLMILCIVFACLIVIGGIAIAFLIYRRKKGSSKDAYFAVDVKDDDEVNI</sequence>
<evidence type="ECO:0000313" key="4">
    <source>
        <dbReference type="Proteomes" id="UP000001542"/>
    </source>
</evidence>